<dbReference type="EMBL" id="CP036434">
    <property type="protein sequence ID" value="QDV06018.1"/>
    <property type="molecule type" value="Genomic_DNA"/>
</dbReference>
<dbReference type="InterPro" id="IPR024775">
    <property type="entry name" value="DinB-like"/>
</dbReference>
<protein>
    <submittedName>
        <fullName evidence="2">DinB superfamily protein</fullName>
    </submittedName>
</protein>
<dbReference type="RefSeq" id="WP_145195827.1">
    <property type="nucleotide sequence ID" value="NZ_CP036434.1"/>
</dbReference>
<dbReference type="Pfam" id="PF12867">
    <property type="entry name" value="DinB_2"/>
    <property type="match status" value="1"/>
</dbReference>
<evidence type="ECO:0000313" key="3">
    <source>
        <dbReference type="Proteomes" id="UP000320390"/>
    </source>
</evidence>
<proteinExistence type="predicted"/>
<evidence type="ECO:0000313" key="2">
    <source>
        <dbReference type="EMBL" id="QDV06018.1"/>
    </source>
</evidence>
<sequence>MIAEFIARQLEHRYRVLVRSLGHGLTEELAWKSMGGRPPIGWHASHVAEAMASAAEAIALGPGGAKLSPTMEACAARRGAAPAASALSTAPAQEATSYATTGLPVLVAEVNRLSFLVLGALKSLTDADLERPPLVEVHPAFRSTLISRMVFLEGHLFHVTYHLGAIGLLRAEWRLEA</sequence>
<dbReference type="SUPFAM" id="SSF109854">
    <property type="entry name" value="DinB/YfiT-like putative metalloenzymes"/>
    <property type="match status" value="1"/>
</dbReference>
<reference evidence="2 3" key="1">
    <citation type="submission" date="2019-02" db="EMBL/GenBank/DDBJ databases">
        <title>Deep-cultivation of Planctomycetes and their phenomic and genomic characterization uncovers novel biology.</title>
        <authorList>
            <person name="Wiegand S."/>
            <person name="Jogler M."/>
            <person name="Boedeker C."/>
            <person name="Pinto D."/>
            <person name="Vollmers J."/>
            <person name="Rivas-Marin E."/>
            <person name="Kohn T."/>
            <person name="Peeters S.H."/>
            <person name="Heuer A."/>
            <person name="Rast P."/>
            <person name="Oberbeckmann S."/>
            <person name="Bunk B."/>
            <person name="Jeske O."/>
            <person name="Meyerdierks A."/>
            <person name="Storesund J.E."/>
            <person name="Kallscheuer N."/>
            <person name="Luecker S."/>
            <person name="Lage O.M."/>
            <person name="Pohl T."/>
            <person name="Merkel B.J."/>
            <person name="Hornburger P."/>
            <person name="Mueller R.-W."/>
            <person name="Bruemmer F."/>
            <person name="Labrenz M."/>
            <person name="Spormann A.M."/>
            <person name="Op den Camp H."/>
            <person name="Overmann J."/>
            <person name="Amann R."/>
            <person name="Jetten M.S.M."/>
            <person name="Mascher T."/>
            <person name="Medema M.H."/>
            <person name="Devos D.P."/>
            <person name="Kaster A.-K."/>
            <person name="Ovreas L."/>
            <person name="Rohde M."/>
            <person name="Galperin M.Y."/>
            <person name="Jogler C."/>
        </authorList>
    </citation>
    <scope>NUCLEOTIDE SEQUENCE [LARGE SCALE GENOMIC DNA]</scope>
    <source>
        <strain evidence="2 3">Poly30</strain>
    </source>
</reference>
<feature type="domain" description="DinB-like" evidence="1">
    <location>
        <begin position="12"/>
        <end position="158"/>
    </location>
</feature>
<organism evidence="2 3">
    <name type="scientific">Saltatorellus ferox</name>
    <dbReference type="NCBI Taxonomy" id="2528018"/>
    <lineage>
        <taxon>Bacteria</taxon>
        <taxon>Pseudomonadati</taxon>
        <taxon>Planctomycetota</taxon>
        <taxon>Planctomycetia</taxon>
        <taxon>Planctomycetia incertae sedis</taxon>
        <taxon>Saltatorellus</taxon>
    </lineage>
</organism>
<evidence type="ECO:0000259" key="1">
    <source>
        <dbReference type="Pfam" id="PF12867"/>
    </source>
</evidence>
<keyword evidence="3" id="KW-1185">Reference proteome</keyword>
<dbReference type="AlphaFoldDB" id="A0A518EPK2"/>
<accession>A0A518EPK2</accession>
<dbReference type="InterPro" id="IPR034660">
    <property type="entry name" value="DinB/YfiT-like"/>
</dbReference>
<gene>
    <name evidence="2" type="ORF">Poly30_15220</name>
</gene>
<dbReference type="Proteomes" id="UP000320390">
    <property type="component" value="Chromosome"/>
</dbReference>
<dbReference type="Gene3D" id="1.20.120.450">
    <property type="entry name" value="dinb family like domain"/>
    <property type="match status" value="1"/>
</dbReference>
<name>A0A518EPK2_9BACT</name>